<protein>
    <submittedName>
        <fullName evidence="11">Splicing factor 3A subunit 2</fullName>
    </submittedName>
</protein>
<dbReference type="GeneID" id="24424737"/>
<keyword evidence="3" id="KW-0479">Metal-binding</keyword>
<evidence type="ECO:0000256" key="2">
    <source>
        <dbReference type="ARBA" id="ARBA00022664"/>
    </source>
</evidence>
<evidence type="ECO:0000256" key="3">
    <source>
        <dbReference type="ARBA" id="ARBA00022723"/>
    </source>
</evidence>
<dbReference type="GO" id="GO:0003676">
    <property type="term" value="F:nucleic acid binding"/>
    <property type="evidence" value="ECO:0007669"/>
    <property type="project" value="InterPro"/>
</dbReference>
<evidence type="ECO:0000256" key="7">
    <source>
        <dbReference type="ARBA" id="ARBA00023187"/>
    </source>
</evidence>
<name>A0A1R4AB66_BABMR</name>
<feature type="domain" description="U1-type" evidence="10">
    <location>
        <begin position="52"/>
        <end position="86"/>
    </location>
</feature>
<dbReference type="SMART" id="SM00451">
    <property type="entry name" value="ZnF_U1"/>
    <property type="match status" value="1"/>
</dbReference>
<keyword evidence="12" id="KW-1185">Reference proteome</keyword>
<dbReference type="InterPro" id="IPR052092">
    <property type="entry name" value="SF3A2"/>
</dbReference>
<dbReference type="KEGG" id="bmic:BMR1_03g00510"/>
<keyword evidence="7" id="KW-0508">mRNA splicing</keyword>
<sequence length="236" mass="27078">MIDFQNRVGHKTGSGAPASAADIANERRERLKRLALETFDISKDPYFLKNHAGQVECKLCLTVHATEASYLSHTQGRKHQTNLARRAAKEKLTQNVLPQPKTVAHKRGIKIGRPGYRVTKMRDPETGQNALLFEIEYTEIDGRPKHRFMSAFEQKVELTPDSRYQFVLFAAKPYETIAFKVPNLEIETGKKKLYSHWDDNRKIYILQIHFKNTRTVKPLPALPQKPGTFLPIGARW</sequence>
<reference evidence="11 12" key="1">
    <citation type="journal article" date="2012" name="Nucleic Acids Res.">
        <title>Sequencing of the smallest Apicomplexan genome from the human pathogen Babesia microti.</title>
        <authorList>
            <person name="Cornillot E."/>
            <person name="Hadj-Kaddour K."/>
            <person name="Dassouli A."/>
            <person name="Noel B."/>
            <person name="Ranwez V."/>
            <person name="Vacherie B."/>
            <person name="Augagneur Y."/>
            <person name="Bres V."/>
            <person name="Duclos A."/>
            <person name="Randazzo S."/>
            <person name="Carcy B."/>
            <person name="Debierre-Grockiego F."/>
            <person name="Delbecq S."/>
            <person name="Moubri-Menage K."/>
            <person name="Shams-Eldin H."/>
            <person name="Usmani-Brown S."/>
            <person name="Bringaud F."/>
            <person name="Wincker P."/>
            <person name="Vivares C.P."/>
            <person name="Schwarz R.T."/>
            <person name="Schetters T.P."/>
            <person name="Krause P.J."/>
            <person name="Gorenflot A."/>
            <person name="Berry V."/>
            <person name="Barbe V."/>
            <person name="Ben Mamoun C."/>
        </authorList>
    </citation>
    <scope>NUCLEOTIDE SEQUENCE [LARGE SCALE GENOMIC DNA]</scope>
    <source>
        <strain evidence="11 12">RI</strain>
    </source>
</reference>
<organism evidence="11 12">
    <name type="scientific">Babesia microti (strain RI)</name>
    <dbReference type="NCBI Taxonomy" id="1133968"/>
    <lineage>
        <taxon>Eukaryota</taxon>
        <taxon>Sar</taxon>
        <taxon>Alveolata</taxon>
        <taxon>Apicomplexa</taxon>
        <taxon>Aconoidasida</taxon>
        <taxon>Piroplasmida</taxon>
        <taxon>Babesiidae</taxon>
        <taxon>Babesia</taxon>
    </lineage>
</organism>
<keyword evidence="8" id="KW-0539">Nucleus</keyword>
<dbReference type="VEuPathDB" id="PiroplasmaDB:BMR1_03g00510"/>
<evidence type="ECO:0000256" key="5">
    <source>
        <dbReference type="ARBA" id="ARBA00022771"/>
    </source>
</evidence>
<dbReference type="SUPFAM" id="SSF57667">
    <property type="entry name" value="beta-beta-alpha zinc fingers"/>
    <property type="match status" value="1"/>
</dbReference>
<dbReference type="EMBL" id="LN871598">
    <property type="protein sequence ID" value="SJK86247.1"/>
    <property type="molecule type" value="Genomic_DNA"/>
</dbReference>
<dbReference type="PANTHER" id="PTHR23205">
    <property type="entry name" value="SPLICING FACTOR 3A SUBUNIT 2"/>
    <property type="match status" value="1"/>
</dbReference>
<dbReference type="InterPro" id="IPR013087">
    <property type="entry name" value="Znf_C2H2_type"/>
</dbReference>
<evidence type="ECO:0000256" key="1">
    <source>
        <dbReference type="ARBA" id="ARBA00008995"/>
    </source>
</evidence>
<dbReference type="GO" id="GO:0071013">
    <property type="term" value="C:catalytic step 2 spliceosome"/>
    <property type="evidence" value="ECO:0007669"/>
    <property type="project" value="TreeGrafter"/>
</dbReference>
<dbReference type="SMART" id="SM01050">
    <property type="entry name" value="CactinC_cactus"/>
    <property type="match status" value="1"/>
</dbReference>
<dbReference type="InterPro" id="IPR031781">
    <property type="entry name" value="SF3A2_dom"/>
</dbReference>
<keyword evidence="6" id="KW-0862">Zinc</keyword>
<dbReference type="InterPro" id="IPR036236">
    <property type="entry name" value="Znf_C2H2_sf"/>
</dbReference>
<dbReference type="AlphaFoldDB" id="A0A1R4AB66"/>
<gene>
    <name evidence="11" type="ORF">BMR1_03g00510</name>
</gene>
<dbReference type="GO" id="GO:0005686">
    <property type="term" value="C:U2 snRNP"/>
    <property type="evidence" value="ECO:0007669"/>
    <property type="project" value="TreeGrafter"/>
</dbReference>
<dbReference type="GO" id="GO:0071004">
    <property type="term" value="C:U2-type prespliceosome"/>
    <property type="evidence" value="ECO:0007669"/>
    <property type="project" value="TreeGrafter"/>
</dbReference>
<evidence type="ECO:0000256" key="4">
    <source>
        <dbReference type="ARBA" id="ARBA00022728"/>
    </source>
</evidence>
<keyword evidence="2" id="KW-0507">mRNA processing</keyword>
<dbReference type="InterPro" id="IPR003604">
    <property type="entry name" value="Matrin/U1-like-C_Znf_C2H2"/>
</dbReference>
<reference evidence="11 12" key="2">
    <citation type="journal article" date="2013" name="PLoS ONE">
        <title>Whole genome mapping and re-organization of the nuclear and mitochondrial genomes of Babesia microti isolates.</title>
        <authorList>
            <person name="Cornillot E."/>
            <person name="Dassouli A."/>
            <person name="Garg A."/>
            <person name="Pachikara N."/>
            <person name="Randazzo S."/>
            <person name="Depoix D."/>
            <person name="Carcy B."/>
            <person name="Delbecq S."/>
            <person name="Frutos R."/>
            <person name="Silva J.C."/>
            <person name="Sutton R."/>
            <person name="Krause P.J."/>
            <person name="Mamoun C.B."/>
        </authorList>
    </citation>
    <scope>NUCLEOTIDE SEQUENCE [LARGE SCALE GENOMIC DNA]</scope>
    <source>
        <strain evidence="11 12">RI</strain>
    </source>
</reference>
<dbReference type="OrthoDB" id="10250970at2759"/>
<proteinExistence type="inferred from homology"/>
<evidence type="ECO:0000259" key="10">
    <source>
        <dbReference type="SMART" id="SM00451"/>
    </source>
</evidence>
<dbReference type="GO" id="GO:0000245">
    <property type="term" value="P:spliceosomal complex assembly"/>
    <property type="evidence" value="ECO:0007669"/>
    <property type="project" value="TreeGrafter"/>
</dbReference>
<dbReference type="Pfam" id="PF12874">
    <property type="entry name" value="zf-met"/>
    <property type="match status" value="1"/>
</dbReference>
<dbReference type="RefSeq" id="XP_021338429.1">
    <property type="nucleotide sequence ID" value="XM_021481839.1"/>
</dbReference>
<evidence type="ECO:0000256" key="9">
    <source>
        <dbReference type="SAM" id="MobiDB-lite"/>
    </source>
</evidence>
<dbReference type="Pfam" id="PF16835">
    <property type="entry name" value="SF3A2"/>
    <property type="match status" value="1"/>
</dbReference>
<dbReference type="GO" id="GO:0008270">
    <property type="term" value="F:zinc ion binding"/>
    <property type="evidence" value="ECO:0007669"/>
    <property type="project" value="UniProtKB-KW"/>
</dbReference>
<dbReference type="Proteomes" id="UP000002899">
    <property type="component" value="Chromosome III"/>
</dbReference>
<evidence type="ECO:0000313" key="11">
    <source>
        <dbReference type="EMBL" id="SJK86247.1"/>
    </source>
</evidence>
<evidence type="ECO:0000313" key="12">
    <source>
        <dbReference type="Proteomes" id="UP000002899"/>
    </source>
</evidence>
<comment type="similarity">
    <text evidence="1">Belongs to the SF3A2 family.</text>
</comment>
<dbReference type="Gene3D" id="2.60.40.2690">
    <property type="match status" value="1"/>
</dbReference>
<evidence type="ECO:0000256" key="6">
    <source>
        <dbReference type="ARBA" id="ARBA00022833"/>
    </source>
</evidence>
<keyword evidence="5" id="KW-0863">Zinc-finger</keyword>
<keyword evidence="4" id="KW-0747">Spliceosome</keyword>
<reference evidence="11 12" key="3">
    <citation type="journal article" date="2016" name="Sci. Rep.">
        <title>Genome-wide diversity and gene expression profiling of Babesia microti isolates identify polymorphic genes that mediate host-pathogen interactions.</title>
        <authorList>
            <person name="Silva J.C."/>
            <person name="Cornillot E."/>
            <person name="McCracken C."/>
            <person name="Usmani-Brown S."/>
            <person name="Dwivedi A."/>
            <person name="Ifeonu O.O."/>
            <person name="Crabtree J."/>
            <person name="Gotia H.T."/>
            <person name="Virji A.Z."/>
            <person name="Reynes C."/>
            <person name="Colinge J."/>
            <person name="Kumar V."/>
            <person name="Lawres L."/>
            <person name="Pazzi J.E."/>
            <person name="Pablo J.V."/>
            <person name="Hung C."/>
            <person name="Brancato J."/>
            <person name="Kumari P."/>
            <person name="Orvis J."/>
            <person name="Tretina K."/>
            <person name="Chibucos M."/>
            <person name="Ott S."/>
            <person name="Sadzewicz L."/>
            <person name="Sengamalay N."/>
            <person name="Shetty A.C."/>
            <person name="Su Q."/>
            <person name="Tallon L."/>
            <person name="Fraser C.M."/>
            <person name="Frutos R."/>
            <person name="Molina D.M."/>
            <person name="Krause P.J."/>
            <person name="Ben Mamoun C."/>
        </authorList>
    </citation>
    <scope>NUCLEOTIDE SEQUENCE [LARGE SCALE GENOMIC DNA]</scope>
    <source>
        <strain evidence="11 12">RI</strain>
    </source>
</reference>
<evidence type="ECO:0000256" key="8">
    <source>
        <dbReference type="ARBA" id="ARBA00023242"/>
    </source>
</evidence>
<feature type="region of interest" description="Disordered" evidence="9">
    <location>
        <begin position="1"/>
        <end position="23"/>
    </location>
</feature>
<accession>A0A1R4AB66</accession>
<dbReference type="PANTHER" id="PTHR23205:SF0">
    <property type="entry name" value="SPLICING FACTOR 3A SUBUNIT 2"/>
    <property type="match status" value="1"/>
</dbReference>